<reference evidence="2 3" key="1">
    <citation type="submission" date="2024-04" db="EMBL/GenBank/DDBJ databases">
        <title>genome sequences of Mucor flavus KT1a and Helicostylum pulchrum KT1b strains isolated from the surface of a dry-aged beef.</title>
        <authorList>
            <person name="Toyotome T."/>
            <person name="Hosono M."/>
            <person name="Torimaru M."/>
            <person name="Fukuda K."/>
            <person name="Mikami N."/>
        </authorList>
    </citation>
    <scope>NUCLEOTIDE SEQUENCE [LARGE SCALE GENOMIC DNA]</scope>
    <source>
        <strain evidence="2 3">KT1a</strain>
    </source>
</reference>
<dbReference type="EMBL" id="BAABUK010000056">
    <property type="protein sequence ID" value="GAA5817900.1"/>
    <property type="molecule type" value="Genomic_DNA"/>
</dbReference>
<sequence>MLPLLPTCDSSTFDKNVKGSRLTQMESTLVETIGMTSKESESSNKAVSQKKHRKTSQRTKPVANNPAHAEFRRNPHRNQSLLKIATDPVRFKK</sequence>
<evidence type="ECO:0000313" key="2">
    <source>
        <dbReference type="EMBL" id="GAA5817900.1"/>
    </source>
</evidence>
<dbReference type="Proteomes" id="UP001473302">
    <property type="component" value="Unassembled WGS sequence"/>
</dbReference>
<feature type="compositionally biased region" description="Polar residues" evidence="1">
    <location>
        <begin position="33"/>
        <end position="47"/>
    </location>
</feature>
<gene>
    <name evidence="2" type="ORF">MFLAVUS_011479</name>
</gene>
<feature type="compositionally biased region" description="Basic residues" evidence="1">
    <location>
        <begin position="48"/>
        <end position="57"/>
    </location>
</feature>
<organism evidence="2 3">
    <name type="scientific">Mucor flavus</name>
    <dbReference type="NCBI Taxonomy" id="439312"/>
    <lineage>
        <taxon>Eukaryota</taxon>
        <taxon>Fungi</taxon>
        <taxon>Fungi incertae sedis</taxon>
        <taxon>Mucoromycota</taxon>
        <taxon>Mucoromycotina</taxon>
        <taxon>Mucoromycetes</taxon>
        <taxon>Mucorales</taxon>
        <taxon>Mucorineae</taxon>
        <taxon>Mucoraceae</taxon>
        <taxon>Mucor</taxon>
    </lineage>
</organism>
<name>A0ABP9ZFJ9_9FUNG</name>
<accession>A0ABP9ZFJ9</accession>
<comment type="caution">
    <text evidence="2">The sequence shown here is derived from an EMBL/GenBank/DDBJ whole genome shotgun (WGS) entry which is preliminary data.</text>
</comment>
<evidence type="ECO:0000313" key="3">
    <source>
        <dbReference type="Proteomes" id="UP001473302"/>
    </source>
</evidence>
<protein>
    <submittedName>
        <fullName evidence="2">Uncharacterized protein</fullName>
    </submittedName>
</protein>
<feature type="region of interest" description="Disordered" evidence="1">
    <location>
        <begin position="33"/>
        <end position="93"/>
    </location>
</feature>
<evidence type="ECO:0000256" key="1">
    <source>
        <dbReference type="SAM" id="MobiDB-lite"/>
    </source>
</evidence>
<keyword evidence="3" id="KW-1185">Reference proteome</keyword>
<proteinExistence type="predicted"/>